<dbReference type="UniPathway" id="UPA00588">
    <property type="reaction ID" value="UER00649"/>
</dbReference>
<dbReference type="CDD" id="cd01428">
    <property type="entry name" value="ADK"/>
    <property type="match status" value="1"/>
</dbReference>
<evidence type="ECO:0000256" key="6">
    <source>
        <dbReference type="RuleBase" id="RU003330"/>
    </source>
</evidence>
<comment type="caution">
    <text evidence="5">Lacks conserved residue(s) required for the propagation of feature annotation.</text>
</comment>
<evidence type="ECO:0000256" key="3">
    <source>
        <dbReference type="ARBA" id="ARBA00022741"/>
    </source>
</evidence>
<evidence type="ECO:0000256" key="7">
    <source>
        <dbReference type="RuleBase" id="RU003331"/>
    </source>
</evidence>
<dbReference type="SUPFAM" id="SSF52540">
    <property type="entry name" value="P-loop containing nucleoside triphosphate hydrolases"/>
    <property type="match status" value="2"/>
</dbReference>
<comment type="function">
    <text evidence="5">Catalyzes the reversible transfer of the terminal phosphate group between ATP and AMP. Plays an important role in cellular energy homeostasis and in adenine nucleotide metabolism.</text>
</comment>
<keyword evidence="3 5" id="KW-0547">Nucleotide-binding</keyword>
<evidence type="ECO:0000256" key="2">
    <source>
        <dbReference type="ARBA" id="ARBA00022727"/>
    </source>
</evidence>
<feature type="binding site" evidence="5">
    <location>
        <position position="31"/>
    </location>
    <ligand>
        <name>AMP</name>
        <dbReference type="ChEBI" id="CHEBI:456215"/>
    </ligand>
</feature>
<dbReference type="PROSITE" id="PS00113">
    <property type="entry name" value="ADENYLATE_KINASE"/>
    <property type="match status" value="1"/>
</dbReference>
<evidence type="ECO:0000313" key="9">
    <source>
        <dbReference type="Proteomes" id="UP000034539"/>
    </source>
</evidence>
<feature type="region of interest" description="NMP" evidence="5">
    <location>
        <begin position="30"/>
        <end position="59"/>
    </location>
</feature>
<dbReference type="GO" id="GO:0005737">
    <property type="term" value="C:cytoplasm"/>
    <property type="evidence" value="ECO:0007669"/>
    <property type="project" value="UniProtKB-SubCell"/>
</dbReference>
<dbReference type="Gene3D" id="3.40.50.300">
    <property type="entry name" value="P-loop containing nucleotide triphosphate hydrolases"/>
    <property type="match status" value="2"/>
</dbReference>
<keyword evidence="1 5" id="KW-0808">Transferase</keyword>
<dbReference type="GO" id="GO:0005524">
    <property type="term" value="F:ATP binding"/>
    <property type="evidence" value="ECO:0007669"/>
    <property type="project" value="UniProtKB-UniRule"/>
</dbReference>
<dbReference type="Proteomes" id="UP000034539">
    <property type="component" value="Unassembled WGS sequence"/>
</dbReference>
<comment type="catalytic activity">
    <reaction evidence="5 7">
        <text>AMP + ATP = 2 ADP</text>
        <dbReference type="Rhea" id="RHEA:12973"/>
        <dbReference type="ChEBI" id="CHEBI:30616"/>
        <dbReference type="ChEBI" id="CHEBI:456215"/>
        <dbReference type="ChEBI" id="CHEBI:456216"/>
        <dbReference type="EC" id="2.7.4.3"/>
    </reaction>
</comment>
<comment type="pathway">
    <text evidence="5">Purine metabolism; AMP biosynthesis via salvage pathway; AMP from ADP: step 1/1.</text>
</comment>
<proteinExistence type="inferred from homology"/>
<dbReference type="PRINTS" id="PR00094">
    <property type="entry name" value="ADENYLTKNASE"/>
</dbReference>
<feature type="binding site" evidence="5">
    <location>
        <begin position="85"/>
        <end position="88"/>
    </location>
    <ligand>
        <name>AMP</name>
        <dbReference type="ChEBI" id="CHEBI:456215"/>
    </ligand>
</feature>
<comment type="similarity">
    <text evidence="5 6">Belongs to the adenylate kinase family.</text>
</comment>
<gene>
    <name evidence="5" type="primary">adk</name>
    <name evidence="8" type="ORF">UT63_C0013G0002</name>
</gene>
<dbReference type="EMBL" id="LBXN01000013">
    <property type="protein sequence ID" value="KKR33642.1"/>
    <property type="molecule type" value="Genomic_DNA"/>
</dbReference>
<accession>A0A0G0T736</accession>
<evidence type="ECO:0000256" key="5">
    <source>
        <dbReference type="HAMAP-Rule" id="MF_00235"/>
    </source>
</evidence>
<dbReference type="Pfam" id="PF00406">
    <property type="entry name" value="ADK"/>
    <property type="match status" value="1"/>
</dbReference>
<keyword evidence="5 7" id="KW-0067">ATP-binding</keyword>
<keyword evidence="5" id="KW-0963">Cytoplasm</keyword>
<evidence type="ECO:0000256" key="1">
    <source>
        <dbReference type="ARBA" id="ARBA00022679"/>
    </source>
</evidence>
<dbReference type="AlphaFoldDB" id="A0A0G0T736"/>
<feature type="binding site" evidence="5">
    <location>
        <position position="125"/>
    </location>
    <ligand>
        <name>AMP</name>
        <dbReference type="ChEBI" id="CHEBI:456215"/>
    </ligand>
</feature>
<dbReference type="HAMAP" id="MF_00235">
    <property type="entry name" value="Adenylate_kinase_Adk"/>
    <property type="match status" value="1"/>
</dbReference>
<keyword evidence="2 5" id="KW-0545">Nucleotide biosynthesis</keyword>
<organism evidence="8 9">
    <name type="scientific">Candidatus Gottesmanbacteria bacterium GW2011_GWC2_39_8</name>
    <dbReference type="NCBI Taxonomy" id="1618450"/>
    <lineage>
        <taxon>Bacteria</taxon>
        <taxon>Candidatus Gottesmaniibacteriota</taxon>
    </lineage>
</organism>
<feature type="binding site" evidence="5">
    <location>
        <position position="164"/>
    </location>
    <ligand>
        <name>ATP</name>
        <dbReference type="ChEBI" id="CHEBI:30616"/>
    </ligand>
</feature>
<evidence type="ECO:0000313" key="8">
    <source>
        <dbReference type="EMBL" id="KKR33642.1"/>
    </source>
</evidence>
<comment type="caution">
    <text evidence="8">The sequence shown here is derived from an EMBL/GenBank/DDBJ whole genome shotgun (WGS) entry which is preliminary data.</text>
</comment>
<comment type="domain">
    <text evidence="5">Consists of three domains, a large central CORE domain and two small peripheral domains, NMPbind and LID, which undergo movements during catalysis. The LID domain closes over the site of phosphoryl transfer upon ATP binding. Assembling and dissambling the active center during each catalytic cycle provides an effective means to prevent ATP hydrolysis.</text>
</comment>
<feature type="binding site" evidence="5">
    <location>
        <begin position="10"/>
        <end position="15"/>
    </location>
    <ligand>
        <name>ATP</name>
        <dbReference type="ChEBI" id="CHEBI:30616"/>
    </ligand>
</feature>
<dbReference type="PANTHER" id="PTHR23359">
    <property type="entry name" value="NUCLEOTIDE KINASE"/>
    <property type="match status" value="1"/>
</dbReference>
<dbReference type="PATRIC" id="fig|1618450.3.peg.377"/>
<dbReference type="Pfam" id="PF13238">
    <property type="entry name" value="AAA_18"/>
    <property type="match status" value="1"/>
</dbReference>
<feature type="binding site" evidence="5">
    <location>
        <position position="120"/>
    </location>
    <ligand>
        <name>ATP</name>
        <dbReference type="ChEBI" id="CHEBI:30616"/>
    </ligand>
</feature>
<dbReference type="InterPro" id="IPR033690">
    <property type="entry name" value="Adenylat_kinase_CS"/>
</dbReference>
<comment type="subcellular location">
    <subcellularLocation>
        <location evidence="5 7">Cytoplasm</location>
    </subcellularLocation>
</comment>
<dbReference type="InterPro" id="IPR027417">
    <property type="entry name" value="P-loop_NTPase"/>
</dbReference>
<feature type="binding site" evidence="5">
    <location>
        <position position="36"/>
    </location>
    <ligand>
        <name>AMP</name>
        <dbReference type="ChEBI" id="CHEBI:456215"/>
    </ligand>
</feature>
<dbReference type="GO" id="GO:0044209">
    <property type="term" value="P:AMP salvage"/>
    <property type="evidence" value="ECO:0007669"/>
    <property type="project" value="UniProtKB-UniRule"/>
</dbReference>
<feature type="binding site" evidence="5">
    <location>
        <position position="92"/>
    </location>
    <ligand>
        <name>AMP</name>
        <dbReference type="ChEBI" id="CHEBI:456215"/>
    </ligand>
</feature>
<dbReference type="EC" id="2.7.4.3" evidence="5 7"/>
<sequence length="373" mass="43045">MKLVLMGIQGSGKSTQGNLLSERLKIPYLSSGHIFREMAKEKTKWGRYVKETLNAGFLIPDDKAIPIIEEYLTKPEYQNGFILDGFPRTLKQAKKFSQKMDKAVYLKVSDREALWRISYRNDDIREDDTIIAIRKRIELFHKVTEPVLGYYKKIGILTEVNGELHIREVFKRIMDSLGPFIPKTTVKNNGKLKIIALVGMPGAGKTVTADFFRNKHLPVLRFGDETDKVLSELGLPLTEENERKVREKLRNELGMAAYARKIIPRIEKETQKGEKVIVLDGMRSFEEFTFLKKKFSCLKVLHIYARPEMRSKRLSNRKERRLTPGKLAERDVAEIVNLNMGGPIALADFSVENDSTLGDLHDKLEKIYWEMRR</sequence>
<dbReference type="InterPro" id="IPR000850">
    <property type="entry name" value="Adenylat/UMP-CMP_kin"/>
</dbReference>
<feature type="binding site" evidence="5">
    <location>
        <begin position="57"/>
        <end position="59"/>
    </location>
    <ligand>
        <name>AMP</name>
        <dbReference type="ChEBI" id="CHEBI:456215"/>
    </ligand>
</feature>
<name>A0A0G0T736_9BACT</name>
<reference evidence="8 9" key="1">
    <citation type="journal article" date="2015" name="Nature">
        <title>rRNA introns, odd ribosomes, and small enigmatic genomes across a large radiation of phyla.</title>
        <authorList>
            <person name="Brown C.T."/>
            <person name="Hug L.A."/>
            <person name="Thomas B.C."/>
            <person name="Sharon I."/>
            <person name="Castelle C.J."/>
            <person name="Singh A."/>
            <person name="Wilkins M.J."/>
            <person name="Williams K.H."/>
            <person name="Banfield J.F."/>
        </authorList>
    </citation>
    <scope>NUCLEOTIDE SEQUENCE [LARGE SCALE GENOMIC DNA]</scope>
</reference>
<evidence type="ECO:0000256" key="4">
    <source>
        <dbReference type="ARBA" id="ARBA00022777"/>
    </source>
</evidence>
<keyword evidence="4 5" id="KW-0418">Kinase</keyword>
<dbReference type="GO" id="GO:0004017">
    <property type="term" value="F:AMP kinase activity"/>
    <property type="evidence" value="ECO:0007669"/>
    <property type="project" value="UniProtKB-UniRule"/>
</dbReference>
<comment type="subunit">
    <text evidence="5 7">Monomer.</text>
</comment>
<protein>
    <recommendedName>
        <fullName evidence="5 7">Adenylate kinase</fullName>
        <shortName evidence="5">AK</shortName>
        <ecNumber evidence="5 7">2.7.4.3</ecNumber>
    </recommendedName>
    <alternativeName>
        <fullName evidence="5">ATP-AMP transphosphorylase</fullName>
    </alternativeName>
    <alternativeName>
        <fullName evidence="5">ATP:AMP phosphotransferase</fullName>
    </alternativeName>
    <alternativeName>
        <fullName evidence="5">Adenylate monophosphate kinase</fullName>
    </alternativeName>
</protein>
<feature type="binding site" evidence="5">
    <location>
        <position position="136"/>
    </location>
    <ligand>
        <name>AMP</name>
        <dbReference type="ChEBI" id="CHEBI:456215"/>
    </ligand>
</feature>